<gene>
    <name evidence="1" type="ORF">IW256_003925</name>
</gene>
<dbReference type="EMBL" id="JADOUA010000001">
    <property type="protein sequence ID" value="MBG6089812.1"/>
    <property type="molecule type" value="Genomic_DNA"/>
</dbReference>
<accession>A0A931DI78</accession>
<dbReference type="Proteomes" id="UP000614047">
    <property type="component" value="Unassembled WGS sequence"/>
</dbReference>
<dbReference type="AlphaFoldDB" id="A0A931DI78"/>
<dbReference type="RefSeq" id="WP_197012358.1">
    <property type="nucleotide sequence ID" value="NZ_BAABES010000010.1"/>
</dbReference>
<proteinExistence type="predicted"/>
<organism evidence="1 2">
    <name type="scientific">Actinomadura viridis</name>
    <dbReference type="NCBI Taxonomy" id="58110"/>
    <lineage>
        <taxon>Bacteria</taxon>
        <taxon>Bacillati</taxon>
        <taxon>Actinomycetota</taxon>
        <taxon>Actinomycetes</taxon>
        <taxon>Streptosporangiales</taxon>
        <taxon>Thermomonosporaceae</taxon>
        <taxon>Actinomadura</taxon>
    </lineage>
</organism>
<evidence type="ECO:0000313" key="1">
    <source>
        <dbReference type="EMBL" id="MBG6089812.1"/>
    </source>
</evidence>
<name>A0A931DI78_9ACTN</name>
<keyword evidence="2" id="KW-1185">Reference proteome</keyword>
<sequence>MSVNYYLDSPDNEAGHIGKWAAGHFTAKAPDGVNSFAEWEAMLQGHKIFAEHGVEYAPADFVADLGPTDSGRRNLRRPRPERGEWIERGVLFVRHDFC</sequence>
<reference evidence="1" key="1">
    <citation type="submission" date="2020-11" db="EMBL/GenBank/DDBJ databases">
        <title>Sequencing the genomes of 1000 actinobacteria strains.</title>
        <authorList>
            <person name="Klenk H.-P."/>
        </authorList>
    </citation>
    <scope>NUCLEOTIDE SEQUENCE</scope>
    <source>
        <strain evidence="1">DSM 43175</strain>
    </source>
</reference>
<evidence type="ECO:0000313" key="2">
    <source>
        <dbReference type="Proteomes" id="UP000614047"/>
    </source>
</evidence>
<protein>
    <submittedName>
        <fullName evidence="1">Uncharacterized protein</fullName>
    </submittedName>
</protein>
<comment type="caution">
    <text evidence="1">The sequence shown here is derived from an EMBL/GenBank/DDBJ whole genome shotgun (WGS) entry which is preliminary data.</text>
</comment>